<reference evidence="7" key="1">
    <citation type="submission" date="2022-11" db="EMBL/GenBank/DDBJ databases">
        <title>Chromosomal genome sequence assembly and mating type (MAT) locus characterization of the leprose asexual lichenized fungus Lepraria neglecta (Nyl.) Erichsen.</title>
        <authorList>
            <person name="Allen J.L."/>
            <person name="Pfeffer B."/>
        </authorList>
    </citation>
    <scope>NUCLEOTIDE SEQUENCE</scope>
    <source>
        <strain evidence="7">Allen 5258</strain>
    </source>
</reference>
<evidence type="ECO:0000313" key="7">
    <source>
        <dbReference type="EMBL" id="KAK3170304.1"/>
    </source>
</evidence>
<comment type="cofactor">
    <cofactor evidence="1">
        <name>FAD</name>
        <dbReference type="ChEBI" id="CHEBI:57692"/>
    </cofactor>
</comment>
<dbReference type="AlphaFoldDB" id="A0AAE0DI05"/>
<dbReference type="InterPro" id="IPR036318">
    <property type="entry name" value="FAD-bd_PCMH-like_sf"/>
</dbReference>
<dbReference type="SUPFAM" id="SSF56176">
    <property type="entry name" value="FAD-binding/transporter-associated domain-like"/>
    <property type="match status" value="1"/>
</dbReference>
<dbReference type="InterPro" id="IPR016164">
    <property type="entry name" value="FAD-linked_Oxase-like_C"/>
</dbReference>
<dbReference type="GO" id="GO:1903457">
    <property type="term" value="P:lactate catabolic process"/>
    <property type="evidence" value="ECO:0007669"/>
    <property type="project" value="TreeGrafter"/>
</dbReference>
<keyword evidence="2" id="KW-0285">Flavoprotein</keyword>
<sequence>MDDKASADPMVLSPNTTASSFHAFIGLVSKLCGPENVSIIKAANELIDGDYMHPCKGHDMHEILDRTYFIASATISPRSVLEVQEILRLWNDFNVLVWPFSAGRNTGYGGAAPRVPGSVCLDLGRYMNRILDLDGIAKKLDLGRWNFYGAVYGREPVRNVSMGAIKAAFLSIPGSRFFLPEDRNEPNSVLRTRSNTLQGITSIDELKWVSWLPNGAHLLFSPITKISSDDAMLQYTVTKKRWAEAGLDFTGTLVVGMREMHQMVCTVFNREDAESKAKAHWLIKKLIKECAEHEWGEYRMHWALMDQIAETYYFNDRALMKRNERVKDSLDPKRVLAPGKNGVWPKAYDKV</sequence>
<proteinExistence type="predicted"/>
<dbReference type="InterPro" id="IPR016170">
    <property type="entry name" value="Cytok_DH_C_sf"/>
</dbReference>
<evidence type="ECO:0000256" key="3">
    <source>
        <dbReference type="ARBA" id="ARBA00022827"/>
    </source>
</evidence>
<dbReference type="Gene3D" id="1.10.45.10">
    <property type="entry name" value="Vanillyl-alcohol Oxidase, Chain A, domain 4"/>
    <property type="match status" value="1"/>
</dbReference>
<name>A0AAE0DI05_9LECA</name>
<feature type="domain" description="FAD-binding oxidoreductase/transferase type 4 C-terminal" evidence="6">
    <location>
        <begin position="164"/>
        <end position="340"/>
    </location>
</feature>
<dbReference type="GO" id="GO:0005739">
    <property type="term" value="C:mitochondrion"/>
    <property type="evidence" value="ECO:0007669"/>
    <property type="project" value="TreeGrafter"/>
</dbReference>
<dbReference type="PANTHER" id="PTHR11748:SF114">
    <property type="entry name" value="ARYL-ALCOHOL OXIDASE VANILLYL-ALCOHOL OXIDASE (AFU_ORTHOLOGUE AFUA_3G09500)-RELATED"/>
    <property type="match status" value="1"/>
</dbReference>
<dbReference type="GO" id="GO:0008720">
    <property type="term" value="F:D-lactate dehydrogenase (NAD+) activity"/>
    <property type="evidence" value="ECO:0007669"/>
    <property type="project" value="TreeGrafter"/>
</dbReference>
<accession>A0AAE0DI05</accession>
<comment type="caution">
    <text evidence="7">The sequence shown here is derived from an EMBL/GenBank/DDBJ whole genome shotgun (WGS) entry which is preliminary data.</text>
</comment>
<dbReference type="Pfam" id="PF01565">
    <property type="entry name" value="FAD_binding_4"/>
    <property type="match status" value="1"/>
</dbReference>
<dbReference type="InterPro" id="IPR016171">
    <property type="entry name" value="Vanillyl_alc_oxidase_C-sub2"/>
</dbReference>
<evidence type="ECO:0000259" key="6">
    <source>
        <dbReference type="Pfam" id="PF02913"/>
    </source>
</evidence>
<dbReference type="InterPro" id="IPR006094">
    <property type="entry name" value="Oxid_FAD_bind_N"/>
</dbReference>
<dbReference type="SUPFAM" id="SSF55103">
    <property type="entry name" value="FAD-linked oxidases, C-terminal domain"/>
    <property type="match status" value="1"/>
</dbReference>
<dbReference type="InterPro" id="IPR016167">
    <property type="entry name" value="FAD-bd_PCMH_sub1"/>
</dbReference>
<feature type="domain" description="FAD linked oxidase N-terminal" evidence="5">
    <location>
        <begin position="72"/>
        <end position="138"/>
    </location>
</feature>
<keyword evidence="4" id="KW-0560">Oxidoreductase</keyword>
<dbReference type="Pfam" id="PF02913">
    <property type="entry name" value="FAD-oxidase_C"/>
    <property type="match status" value="1"/>
</dbReference>
<evidence type="ECO:0000256" key="1">
    <source>
        <dbReference type="ARBA" id="ARBA00001974"/>
    </source>
</evidence>
<dbReference type="GO" id="GO:0050660">
    <property type="term" value="F:flavin adenine dinucleotide binding"/>
    <property type="evidence" value="ECO:0007669"/>
    <property type="project" value="InterPro"/>
</dbReference>
<dbReference type="Gene3D" id="3.40.462.10">
    <property type="entry name" value="FAD-linked oxidases, C-terminal domain"/>
    <property type="match status" value="1"/>
</dbReference>
<protein>
    <submittedName>
        <fullName evidence="7">Uncharacterized protein</fullName>
    </submittedName>
</protein>
<dbReference type="Proteomes" id="UP001276659">
    <property type="component" value="Unassembled WGS sequence"/>
</dbReference>
<keyword evidence="3" id="KW-0274">FAD</keyword>
<dbReference type="EMBL" id="JASNWA010000009">
    <property type="protein sequence ID" value="KAK3170304.1"/>
    <property type="molecule type" value="Genomic_DNA"/>
</dbReference>
<dbReference type="GO" id="GO:0004458">
    <property type="term" value="F:D-lactate dehydrogenase (cytochrome) activity"/>
    <property type="evidence" value="ECO:0007669"/>
    <property type="project" value="TreeGrafter"/>
</dbReference>
<evidence type="ECO:0000256" key="2">
    <source>
        <dbReference type="ARBA" id="ARBA00022630"/>
    </source>
</evidence>
<gene>
    <name evidence="7" type="ORF">OEA41_009691</name>
</gene>
<organism evidence="7 8">
    <name type="scientific">Lepraria neglecta</name>
    <dbReference type="NCBI Taxonomy" id="209136"/>
    <lineage>
        <taxon>Eukaryota</taxon>
        <taxon>Fungi</taxon>
        <taxon>Dikarya</taxon>
        <taxon>Ascomycota</taxon>
        <taxon>Pezizomycotina</taxon>
        <taxon>Lecanoromycetes</taxon>
        <taxon>OSLEUM clade</taxon>
        <taxon>Lecanoromycetidae</taxon>
        <taxon>Lecanorales</taxon>
        <taxon>Lecanorineae</taxon>
        <taxon>Stereocaulaceae</taxon>
        <taxon>Lepraria</taxon>
    </lineage>
</organism>
<evidence type="ECO:0000313" key="8">
    <source>
        <dbReference type="Proteomes" id="UP001276659"/>
    </source>
</evidence>
<evidence type="ECO:0000259" key="5">
    <source>
        <dbReference type="Pfam" id="PF01565"/>
    </source>
</evidence>
<dbReference type="PANTHER" id="PTHR11748">
    <property type="entry name" value="D-LACTATE DEHYDROGENASE"/>
    <property type="match status" value="1"/>
</dbReference>
<dbReference type="Gene3D" id="3.30.43.10">
    <property type="entry name" value="Uridine Diphospho-n-acetylenolpyruvylglucosamine Reductase, domain 2"/>
    <property type="match status" value="1"/>
</dbReference>
<keyword evidence="8" id="KW-1185">Reference proteome</keyword>
<dbReference type="InterPro" id="IPR004113">
    <property type="entry name" value="FAD-bd_oxidored_4_C"/>
</dbReference>
<evidence type="ECO:0000256" key="4">
    <source>
        <dbReference type="ARBA" id="ARBA00023002"/>
    </source>
</evidence>